<feature type="compositionally biased region" description="Low complexity" evidence="1">
    <location>
        <begin position="49"/>
        <end position="67"/>
    </location>
</feature>
<dbReference type="RefSeq" id="WP_187725274.1">
    <property type="nucleotide sequence ID" value="NZ_CP060783.1"/>
</dbReference>
<dbReference type="EMBL" id="CP060783">
    <property type="protein sequence ID" value="QNP49732.1"/>
    <property type="molecule type" value="Genomic_DNA"/>
</dbReference>
<dbReference type="EMBL" id="CP060783">
    <property type="protein sequence ID" value="QNP49735.1"/>
    <property type="molecule type" value="Genomic_DNA"/>
</dbReference>
<name>A0A7H0GN69_9BURK</name>
<protein>
    <recommendedName>
        <fullName evidence="5">DUF11 domain-containing protein</fullName>
    </recommendedName>
</protein>
<reference evidence="3 4" key="1">
    <citation type="submission" date="2020-08" db="EMBL/GenBank/DDBJ databases">
        <title>Genome sequence of Diaphorobacter aerolatus KACC 16536T.</title>
        <authorList>
            <person name="Hyun D.-W."/>
            <person name="Bae J.-W."/>
        </authorList>
    </citation>
    <scope>NUCLEOTIDE SEQUENCE [LARGE SCALE GENOMIC DNA]</scope>
    <source>
        <strain evidence="3 4">KACC 16536</strain>
    </source>
</reference>
<proteinExistence type="predicted"/>
<gene>
    <name evidence="2" type="ORF">H9K75_07355</name>
    <name evidence="3" type="ORF">H9K75_07370</name>
</gene>
<dbReference type="KEGG" id="daer:H9K75_07355"/>
<keyword evidence="4" id="KW-1185">Reference proteome</keyword>
<organism evidence="3 4">
    <name type="scientific">Diaphorobacter aerolatus</name>
    <dbReference type="NCBI Taxonomy" id="1288495"/>
    <lineage>
        <taxon>Bacteria</taxon>
        <taxon>Pseudomonadati</taxon>
        <taxon>Pseudomonadota</taxon>
        <taxon>Betaproteobacteria</taxon>
        <taxon>Burkholderiales</taxon>
        <taxon>Comamonadaceae</taxon>
        <taxon>Diaphorobacter</taxon>
    </lineage>
</organism>
<accession>A0A7H0GN69</accession>
<sequence>MNAPSLQLAKADNGPWVVGQGNAAYQLTVTNASTTAATTGSVTVLDTLPGASRRTGAARSRVATGAAPTPRRTSPARAQSALRRRAPA</sequence>
<evidence type="ECO:0000313" key="3">
    <source>
        <dbReference type="EMBL" id="QNP49735.1"/>
    </source>
</evidence>
<feature type="region of interest" description="Disordered" evidence="1">
    <location>
        <begin position="49"/>
        <end position="88"/>
    </location>
</feature>
<dbReference type="Proteomes" id="UP000516028">
    <property type="component" value="Chromosome"/>
</dbReference>
<evidence type="ECO:0000313" key="2">
    <source>
        <dbReference type="EMBL" id="QNP49732.1"/>
    </source>
</evidence>
<evidence type="ECO:0000313" key="4">
    <source>
        <dbReference type="Proteomes" id="UP000516028"/>
    </source>
</evidence>
<dbReference type="KEGG" id="daer:H9K75_07370"/>
<dbReference type="AlphaFoldDB" id="A0A7H0GN69"/>
<evidence type="ECO:0000256" key="1">
    <source>
        <dbReference type="SAM" id="MobiDB-lite"/>
    </source>
</evidence>
<evidence type="ECO:0008006" key="5">
    <source>
        <dbReference type="Google" id="ProtNLM"/>
    </source>
</evidence>